<reference evidence="3 4" key="1">
    <citation type="submission" date="2017-11" db="EMBL/GenBank/DDBJ databases">
        <title>Genomic Encyclopedia of Archaeal and Bacterial Type Strains, Phase II (KMG-II): From Individual Species to Whole Genera.</title>
        <authorList>
            <person name="Goeker M."/>
        </authorList>
    </citation>
    <scope>NUCLEOTIDE SEQUENCE [LARGE SCALE GENOMIC DNA]</scope>
    <source>
        <strain evidence="3 4">DSM 27393</strain>
    </source>
</reference>
<sequence>MTIGLSTYSFFWQLSDEAPQPLTLSDVLRRTRELGVDLLQICDYPAIEQWDDDAVLALRREADELGIELELGTRGIRPAHLRRYLHLAELLRAPLVRSMVNTADDRPTPDEAAAALAEVMPEFEAAGVTVALETYEQQSSTALVELVERVASPRLGICVDPANTVAGLELPRDVVERVAPHVVNVHVKDFAFSRRDGWVGFTLAGVPLGEGLLDYDHLIDTVDARARGLSQIIEHWLPWQGDYETTARLENEWNDRNLDYLRRNNP</sequence>
<comment type="caution">
    <text evidence="3">The sequence shown here is derived from an EMBL/GenBank/DDBJ whole genome shotgun (WGS) entry which is preliminary data.</text>
</comment>
<keyword evidence="1" id="KW-0119">Carbohydrate metabolism</keyword>
<organism evidence="3 4">
    <name type="scientific">Diaminobutyricimonas aerilata</name>
    <dbReference type="NCBI Taxonomy" id="1162967"/>
    <lineage>
        <taxon>Bacteria</taxon>
        <taxon>Bacillati</taxon>
        <taxon>Actinomycetota</taxon>
        <taxon>Actinomycetes</taxon>
        <taxon>Micrococcales</taxon>
        <taxon>Microbacteriaceae</taxon>
        <taxon>Diaminobutyricimonas</taxon>
    </lineage>
</organism>
<dbReference type="AlphaFoldDB" id="A0A2M9CHX8"/>
<dbReference type="EMBL" id="PGFF01000001">
    <property type="protein sequence ID" value="PJJ71523.1"/>
    <property type="molecule type" value="Genomic_DNA"/>
</dbReference>
<dbReference type="Gene3D" id="3.20.20.150">
    <property type="entry name" value="Divalent-metal-dependent TIM barrel enzymes"/>
    <property type="match status" value="1"/>
</dbReference>
<dbReference type="InterPro" id="IPR013022">
    <property type="entry name" value="Xyl_isomerase-like_TIM-brl"/>
</dbReference>
<keyword evidence="3" id="KW-0413">Isomerase</keyword>
<evidence type="ECO:0000259" key="2">
    <source>
        <dbReference type="Pfam" id="PF01261"/>
    </source>
</evidence>
<dbReference type="InterPro" id="IPR036237">
    <property type="entry name" value="Xyl_isomerase-like_sf"/>
</dbReference>
<dbReference type="RefSeq" id="WP_100363817.1">
    <property type="nucleotide sequence ID" value="NZ_PGFF01000001.1"/>
</dbReference>
<evidence type="ECO:0000313" key="3">
    <source>
        <dbReference type="EMBL" id="PJJ71523.1"/>
    </source>
</evidence>
<accession>A0A2M9CHX8</accession>
<evidence type="ECO:0000256" key="1">
    <source>
        <dbReference type="ARBA" id="ARBA00023277"/>
    </source>
</evidence>
<evidence type="ECO:0000313" key="4">
    <source>
        <dbReference type="Proteomes" id="UP000228758"/>
    </source>
</evidence>
<dbReference type="InterPro" id="IPR050312">
    <property type="entry name" value="IolE/XylAMocC-like"/>
</dbReference>
<dbReference type="Proteomes" id="UP000228758">
    <property type="component" value="Unassembled WGS sequence"/>
</dbReference>
<dbReference type="GO" id="GO:0016853">
    <property type="term" value="F:isomerase activity"/>
    <property type="evidence" value="ECO:0007669"/>
    <property type="project" value="UniProtKB-KW"/>
</dbReference>
<proteinExistence type="predicted"/>
<dbReference type="PANTHER" id="PTHR12110:SF52">
    <property type="entry name" value="XYLOSE ISOMERASE"/>
    <property type="match status" value="1"/>
</dbReference>
<keyword evidence="4" id="KW-1185">Reference proteome</keyword>
<feature type="domain" description="Xylose isomerase-like TIM barrel" evidence="2">
    <location>
        <begin position="29"/>
        <end position="242"/>
    </location>
</feature>
<protein>
    <submittedName>
        <fullName evidence="3">Sugar phosphate isomerase/epimerase</fullName>
    </submittedName>
</protein>
<gene>
    <name evidence="3" type="ORF">CLV46_1072</name>
</gene>
<dbReference type="PANTHER" id="PTHR12110">
    <property type="entry name" value="HYDROXYPYRUVATE ISOMERASE"/>
    <property type="match status" value="1"/>
</dbReference>
<dbReference type="SUPFAM" id="SSF51658">
    <property type="entry name" value="Xylose isomerase-like"/>
    <property type="match status" value="1"/>
</dbReference>
<name>A0A2M9CHX8_9MICO</name>
<dbReference type="Pfam" id="PF01261">
    <property type="entry name" value="AP_endonuc_2"/>
    <property type="match status" value="1"/>
</dbReference>
<dbReference type="OrthoDB" id="3350993at2"/>